<organism evidence="2 3">
    <name type="scientific">Gossypium arboreum</name>
    <name type="common">Tree cotton</name>
    <name type="synonym">Gossypium nanking</name>
    <dbReference type="NCBI Taxonomy" id="29729"/>
    <lineage>
        <taxon>Eukaryota</taxon>
        <taxon>Viridiplantae</taxon>
        <taxon>Streptophyta</taxon>
        <taxon>Embryophyta</taxon>
        <taxon>Tracheophyta</taxon>
        <taxon>Spermatophyta</taxon>
        <taxon>Magnoliopsida</taxon>
        <taxon>eudicotyledons</taxon>
        <taxon>Gunneridae</taxon>
        <taxon>Pentapetalae</taxon>
        <taxon>rosids</taxon>
        <taxon>malvids</taxon>
        <taxon>Malvales</taxon>
        <taxon>Malvaceae</taxon>
        <taxon>Malvoideae</taxon>
        <taxon>Gossypium</taxon>
    </lineage>
</organism>
<keyword evidence="1" id="KW-1133">Transmembrane helix</keyword>
<proteinExistence type="predicted"/>
<sequence length="62" mass="6752">METFCFLTLNLSQKGMEVPGNGACRGVGWQKAWGGKRHGGDQGFSFFAVFLLLVWARVSGLS</sequence>
<keyword evidence="3" id="KW-1185">Reference proteome</keyword>
<dbReference type="AlphaFoldDB" id="A0A0B0MXD0"/>
<reference evidence="3" key="1">
    <citation type="submission" date="2014-09" db="EMBL/GenBank/DDBJ databases">
        <authorList>
            <person name="Mudge J."/>
            <person name="Ramaraj T."/>
            <person name="Lindquist I.E."/>
            <person name="Bharti A.K."/>
            <person name="Sundararajan A."/>
            <person name="Cameron C.T."/>
            <person name="Woodward J.E."/>
            <person name="May G.D."/>
            <person name="Brubaker C."/>
            <person name="Broadhvest J."/>
            <person name="Wilkins T.A."/>
        </authorList>
    </citation>
    <scope>NUCLEOTIDE SEQUENCE</scope>
    <source>
        <strain evidence="3">cv. AKA8401</strain>
    </source>
</reference>
<dbReference type="EMBL" id="JRRC01406240">
    <property type="protein sequence ID" value="KHG04154.1"/>
    <property type="molecule type" value="Genomic_DNA"/>
</dbReference>
<feature type="transmembrane region" description="Helical" evidence="1">
    <location>
        <begin position="43"/>
        <end position="60"/>
    </location>
</feature>
<protein>
    <submittedName>
        <fullName evidence="2">Uncharacterized protein</fullName>
    </submittedName>
</protein>
<name>A0A0B0MXD0_GOSAR</name>
<comment type="caution">
    <text evidence="2">The sequence shown here is derived from an EMBL/GenBank/DDBJ whole genome shotgun (WGS) entry which is preliminary data.</text>
</comment>
<evidence type="ECO:0000256" key="1">
    <source>
        <dbReference type="SAM" id="Phobius"/>
    </source>
</evidence>
<keyword evidence="1" id="KW-0472">Membrane</keyword>
<evidence type="ECO:0000313" key="3">
    <source>
        <dbReference type="Proteomes" id="UP000032142"/>
    </source>
</evidence>
<evidence type="ECO:0000313" key="2">
    <source>
        <dbReference type="EMBL" id="KHG04154.1"/>
    </source>
</evidence>
<accession>A0A0B0MXD0</accession>
<keyword evidence="1" id="KW-0812">Transmembrane</keyword>
<dbReference type="Proteomes" id="UP000032142">
    <property type="component" value="Unassembled WGS sequence"/>
</dbReference>
<gene>
    <name evidence="2" type="ORF">F383_29312</name>
</gene>